<name>K3YM13_SETIT</name>
<reference evidence="1" key="2">
    <citation type="submission" date="2018-08" db="UniProtKB">
        <authorList>
            <consortium name="EnsemblPlants"/>
        </authorList>
    </citation>
    <scope>IDENTIFICATION</scope>
    <source>
        <strain evidence="1">Yugu1</strain>
    </source>
</reference>
<proteinExistence type="predicted"/>
<keyword evidence="2" id="KW-1185">Reference proteome</keyword>
<dbReference type="AlphaFoldDB" id="K3YM13"/>
<organism evidence="1 2">
    <name type="scientific">Setaria italica</name>
    <name type="common">Foxtail millet</name>
    <name type="synonym">Panicum italicum</name>
    <dbReference type="NCBI Taxonomy" id="4555"/>
    <lineage>
        <taxon>Eukaryota</taxon>
        <taxon>Viridiplantae</taxon>
        <taxon>Streptophyta</taxon>
        <taxon>Embryophyta</taxon>
        <taxon>Tracheophyta</taxon>
        <taxon>Spermatophyta</taxon>
        <taxon>Magnoliopsida</taxon>
        <taxon>Liliopsida</taxon>
        <taxon>Poales</taxon>
        <taxon>Poaceae</taxon>
        <taxon>PACMAD clade</taxon>
        <taxon>Panicoideae</taxon>
        <taxon>Panicodae</taxon>
        <taxon>Paniceae</taxon>
        <taxon>Cenchrinae</taxon>
        <taxon>Setaria</taxon>
    </lineage>
</organism>
<dbReference type="eggNOG" id="ENOG502SYYC">
    <property type="taxonomic scope" value="Eukaryota"/>
</dbReference>
<reference evidence="2" key="1">
    <citation type="journal article" date="2012" name="Nat. Biotechnol.">
        <title>Reference genome sequence of the model plant Setaria.</title>
        <authorList>
            <person name="Bennetzen J.L."/>
            <person name="Schmutz J."/>
            <person name="Wang H."/>
            <person name="Percifield R."/>
            <person name="Hawkins J."/>
            <person name="Pontaroli A.C."/>
            <person name="Estep M."/>
            <person name="Feng L."/>
            <person name="Vaughn J.N."/>
            <person name="Grimwood J."/>
            <person name="Jenkins J."/>
            <person name="Barry K."/>
            <person name="Lindquist E."/>
            <person name="Hellsten U."/>
            <person name="Deshpande S."/>
            <person name="Wang X."/>
            <person name="Wu X."/>
            <person name="Mitros T."/>
            <person name="Triplett J."/>
            <person name="Yang X."/>
            <person name="Ye C.Y."/>
            <person name="Mauro-Herrera M."/>
            <person name="Wang L."/>
            <person name="Li P."/>
            <person name="Sharma M."/>
            <person name="Sharma R."/>
            <person name="Ronald P.C."/>
            <person name="Panaud O."/>
            <person name="Kellogg E.A."/>
            <person name="Brutnell T.P."/>
            <person name="Doust A.N."/>
            <person name="Tuskan G.A."/>
            <person name="Rokhsar D."/>
            <person name="Devos K.M."/>
        </authorList>
    </citation>
    <scope>NUCLEOTIDE SEQUENCE [LARGE SCALE GENOMIC DNA]</scope>
    <source>
        <strain evidence="2">cv. Yugu1</strain>
    </source>
</reference>
<dbReference type="InParanoid" id="K3YM13"/>
<dbReference type="EnsemblPlants" id="KQL01850">
    <property type="protein sequence ID" value="KQL01850"/>
    <property type="gene ID" value="SETIT_015289mg"/>
</dbReference>
<dbReference type="EMBL" id="AGNK02003865">
    <property type="status" value="NOT_ANNOTATED_CDS"/>
    <property type="molecule type" value="Genomic_DNA"/>
</dbReference>
<dbReference type="HOGENOM" id="CLU_020446_0_1_1"/>
<accession>K3YM13</accession>
<evidence type="ECO:0000313" key="1">
    <source>
        <dbReference type="EnsemblPlants" id="KQL01850"/>
    </source>
</evidence>
<protein>
    <recommendedName>
        <fullName evidence="3">NB-ARC domain-containing protein</fullName>
    </recommendedName>
</protein>
<sequence length="496" mass="55216">EIIIRSDNIDDAAEEIIDFLERTRQDGVIYLDGWYGAGIGASTILKAVVERYRSSSSGDATRKAAGLDKIIHIGCSLWQSKRSLQKVMAFFDQGDEEEDFDGVHQAARGVIPQVKWAILNELSNSKFLVVFHNGSGSYVDLWECGVPIMGVMNKRVLWTSRGRGNDINWGTHAANYRVCNGIIQDTNGCGRSAWEISDALHRNMNLGFIKKMLDMMAELRELNVIGPDNWSMSHLHSCSGVGSNSRKLLKLGVVGEPKDSDDIIGNSTGSHMHRQPSSFPDLSSWEILKTEIGYNTLAPLLESFSFTSNTTTKIKSISFRGCVMLKSLLLKGLFDMLEELDMSGTSVKTLDLREIQALHLIRLPLLGCEKLRGILWPEQKDELIMLEVLRIDHTTHALGASQALVHDSEQKVQAINMQNAAGNLYVDDLISTFEDNSQTVVANEGDVADVPVIKWMWPCPLIPMDSDWAHCYIRIQDSDWAHCPLRGLGFSASFKS</sequence>
<dbReference type="Gramene" id="KQL01850">
    <property type="protein sequence ID" value="KQL01850"/>
    <property type="gene ID" value="SETIT_015289mg"/>
</dbReference>
<evidence type="ECO:0008006" key="3">
    <source>
        <dbReference type="Google" id="ProtNLM"/>
    </source>
</evidence>
<dbReference type="Proteomes" id="UP000004995">
    <property type="component" value="Unassembled WGS sequence"/>
</dbReference>
<evidence type="ECO:0000313" key="2">
    <source>
        <dbReference type="Proteomes" id="UP000004995"/>
    </source>
</evidence>